<proteinExistence type="predicted"/>
<dbReference type="InterPro" id="IPR035963">
    <property type="entry name" value="FERM_2"/>
</dbReference>
<feature type="compositionally biased region" description="Low complexity" evidence="1">
    <location>
        <begin position="1850"/>
        <end position="1868"/>
    </location>
</feature>
<dbReference type="Gene3D" id="2.30.29.30">
    <property type="entry name" value="Pleckstrin-homology domain (PH domain)/Phosphotyrosine-binding domain (PTB)"/>
    <property type="match status" value="1"/>
</dbReference>
<feature type="compositionally biased region" description="Polar residues" evidence="1">
    <location>
        <begin position="1743"/>
        <end position="1752"/>
    </location>
</feature>
<feature type="compositionally biased region" description="Basic and acidic residues" evidence="1">
    <location>
        <begin position="934"/>
        <end position="943"/>
    </location>
</feature>
<feature type="compositionally biased region" description="Polar residues" evidence="1">
    <location>
        <begin position="568"/>
        <end position="581"/>
    </location>
</feature>
<feature type="region of interest" description="Disordered" evidence="1">
    <location>
        <begin position="1029"/>
        <end position="1285"/>
    </location>
</feature>
<name>A0AAE0ZJJ6_9GAST</name>
<feature type="region of interest" description="Disordered" evidence="1">
    <location>
        <begin position="313"/>
        <end position="417"/>
    </location>
</feature>
<feature type="domain" description="FERM" evidence="2">
    <location>
        <begin position="1"/>
        <end position="273"/>
    </location>
</feature>
<feature type="region of interest" description="Disordered" evidence="1">
    <location>
        <begin position="1728"/>
        <end position="1888"/>
    </location>
</feature>
<organism evidence="3 4">
    <name type="scientific">Elysia crispata</name>
    <name type="common">lettuce slug</name>
    <dbReference type="NCBI Taxonomy" id="231223"/>
    <lineage>
        <taxon>Eukaryota</taxon>
        <taxon>Metazoa</taxon>
        <taxon>Spiralia</taxon>
        <taxon>Lophotrochozoa</taxon>
        <taxon>Mollusca</taxon>
        <taxon>Gastropoda</taxon>
        <taxon>Heterobranchia</taxon>
        <taxon>Euthyneura</taxon>
        <taxon>Panpulmonata</taxon>
        <taxon>Sacoglossa</taxon>
        <taxon>Placobranchoidea</taxon>
        <taxon>Plakobranchidae</taxon>
        <taxon>Elysia</taxon>
    </lineage>
</organism>
<feature type="compositionally biased region" description="Polar residues" evidence="1">
    <location>
        <begin position="944"/>
        <end position="969"/>
    </location>
</feature>
<feature type="compositionally biased region" description="Polar residues" evidence="1">
    <location>
        <begin position="1157"/>
        <end position="1167"/>
    </location>
</feature>
<feature type="compositionally biased region" description="Acidic residues" evidence="1">
    <location>
        <begin position="1573"/>
        <end position="1587"/>
    </location>
</feature>
<dbReference type="Pfam" id="PF00373">
    <property type="entry name" value="FERM_M"/>
    <property type="match status" value="1"/>
</dbReference>
<protein>
    <recommendedName>
        <fullName evidence="2">FERM domain-containing protein</fullName>
    </recommendedName>
</protein>
<sequence length="1888" mass="202909">MGPLLWVKGVGSLLWDAVVNHLQLLEADYFDLEYTNHNGDECWLDKDKAIVKQLGSADTPLRFCVKFYTPDPGLLEDELTRYLFALQVRKDLLRGELRCSENTAALLASYVVQGEIGDFDCEEYPDPTYLAVFKFVPEHLQTHEFMAKVMDYHRQHIGESPSECDLNLLDTARKVELYGVKMQNAKDHEGVSLNLAVAHLGVLVFQHFTKINTFSWAKVRKLSFKRKKFLIKLHADTYGYYKDTVEFFFDSRDRCKLFWKRCIEHHAFFRCQVVAKVPRNKTRMVSRGSSFRYCGRTQKQLVEYVRENIGKRPHFERSTSGRISSRSASVTPKISSKPGMHSSSADLHTSSGSRSSGSHILESNHTPGTRSNVDSSGATSAMRDHSGASSAMRGGVESVDVHSDSSMSGSRSLNSPRLEHGLSIDQEVIEAVNARTEGAMTDDDDEVPNTTHRHPAMTHVASETKGASSTPSPPVYAEQSSPVRYVGLYSEAVDITSDVPTNDGINSSASLVSNSNNRNGSVALLANASSSLHSSSAMENVNCVEKNSQSVCDAQGSSAVAKPASHAPRSNLNLNFTDLTRSSPSSSLSQASSSMLSSVCPAVPVSLSSPSSAAPPTPLSLSSTQPSTQQNTITTTIPATFTSTPVSASQNLGNVCYSPSTKKTLSDSATMKVRSRSSTPVTSVDNFGGGGSAAKLHHPTRQVSGAAALGQQRMEEQRQVSRAESEGATPPFPPLYSSELVEEITASSEGSIRRRMVASPSSCVTDIAETREGAEQRHYHQVRLATSSSRVSSFDNDQSTQESSVPPSPGQQETRRQEFSAASPGSRGDILAKGQHRLSDNRETVQYGGSLDGSVRSKRHSSADSSGKSRKSTSPASPGQTKLKEGRLNISNGSAVGAGAPPTRHLEAELTSKSRKLSADADLIEDIPYILHRRQDGHREETSVFKTSRQNSRGAVRQQSRSVSPGQRCSSASSTSSPGRAGSLARSQDRGEQVPRPHSVPASAPLTAAAKERSRRLEFINVHKLPSRLSYSSKDDTTSPSGEQGILKSLDLMEKKESTRPESTQQSQSSGKETGHKLDASESQTDQSVSTSQAATAPAGAESPSTHNSESDSSALSPGVQFYSPKLPGSQRLTLAVGTSVSDESPDHCEGLPKVRTSVSSAASLENVSDLVLEESKTNAVHPEHDPHSLLQYFEVSKPQPHHGQEKESYRGRPGSKNVPKSLPIESLQVNPSDLRLASVERPRVLSTGEASLASSQPPTENKCDVEAQPASVPQCGSSLSVGRRVSNGSETNQFLIDLPSPAAALFYSENSCESPPATKKEADESTAGLTFSTFRPDDAEEDAHLKAEAAARNRLKSPVRWALQQSARDGYEATDYKVIMTEGVVEKSALKKKKSCDDRDKAREPKRVSWHEDGDLEHSYHSDLGMNAEDADDDSSCPTSTGISSLVNSADIMETLENLRNQHSESDLTNSGSSVSSSATASDEEADNKEGSQVPQGEHSNADGGKTLDSEVDGVAGKDLGVVQSAAGQGKVGSGVTSLGRRSSRGSDHSSAQDNSPLEPLERLCLSLAADTFDDEGEADDEDDEPNFPPPPPPIVNLPEEMLQSYESDLPLPDLNSGMAASGMHDPPGCLAEEGQPQAPAGPSVGVYSSDSDTDHKTRSARGDSSSGLARFIPRQVNPRLSLDPLAQLEFGDLVADMHCTTSESESDFDAEEANSSIRRVSTTLASSLEKSLQHGLPLYSENPSHRAQLQQHHHHSHRTPESGSQDVAHVVHKTQPVSASGVQPQREAQPPKCYPKPARTKPKPPVPLPAHATSQQQPGTQAPPPVFPRPGHLRQPQMGKGIQRHKTSPTSTSSVTSSSSSSSSSTAGVLEVRRHPPPPPPAPPQS</sequence>
<feature type="region of interest" description="Disordered" evidence="1">
    <location>
        <begin position="667"/>
        <end position="738"/>
    </location>
</feature>
<feature type="compositionally biased region" description="Polar residues" evidence="1">
    <location>
        <begin position="1249"/>
        <end position="1260"/>
    </location>
</feature>
<accession>A0AAE0ZJJ6</accession>
<gene>
    <name evidence="3" type="ORF">RRG08_052973</name>
</gene>
<dbReference type="CDD" id="cd14473">
    <property type="entry name" value="FERM_B-lobe"/>
    <property type="match status" value="1"/>
</dbReference>
<feature type="region of interest" description="Disordered" evidence="1">
    <location>
        <begin position="1463"/>
        <end position="1684"/>
    </location>
</feature>
<feature type="compositionally biased region" description="Basic and acidic residues" evidence="1">
    <location>
        <begin position="1174"/>
        <end position="1188"/>
    </location>
</feature>
<dbReference type="CDD" id="cd13193">
    <property type="entry name" value="FERM_C_FARP1-like"/>
    <property type="match status" value="1"/>
</dbReference>
<evidence type="ECO:0000259" key="2">
    <source>
        <dbReference type="PROSITE" id="PS50057"/>
    </source>
</evidence>
<dbReference type="InterPro" id="IPR019748">
    <property type="entry name" value="FERM_central"/>
</dbReference>
<dbReference type="InterPro" id="IPR041788">
    <property type="entry name" value="FARP1/FARP2/FRMD7_FERM_C"/>
</dbReference>
<dbReference type="Pfam" id="PF09379">
    <property type="entry name" value="FERM_N"/>
    <property type="match status" value="1"/>
</dbReference>
<feature type="region of interest" description="Disordered" evidence="1">
    <location>
        <begin position="560"/>
        <end position="591"/>
    </location>
</feature>
<feature type="compositionally biased region" description="Polar residues" evidence="1">
    <location>
        <begin position="404"/>
        <end position="415"/>
    </location>
</feature>
<dbReference type="PANTHER" id="PTHR45858:SF5">
    <property type="entry name" value="MOESIN_EZRIN_RADIXIN HOMOLOG 1"/>
    <property type="match status" value="1"/>
</dbReference>
<dbReference type="InterPro" id="IPR014847">
    <property type="entry name" value="FA"/>
</dbReference>
<feature type="compositionally biased region" description="Polar residues" evidence="1">
    <location>
        <begin position="1275"/>
        <end position="1285"/>
    </location>
</feature>
<feature type="compositionally biased region" description="Polar residues" evidence="1">
    <location>
        <begin position="785"/>
        <end position="805"/>
    </location>
</feature>
<feature type="region of interest" description="Disordered" evidence="1">
    <location>
        <begin position="785"/>
        <end position="915"/>
    </location>
</feature>
<dbReference type="PRINTS" id="PR00935">
    <property type="entry name" value="BAND41"/>
</dbReference>
<reference evidence="3" key="1">
    <citation type="journal article" date="2023" name="G3 (Bethesda)">
        <title>A reference genome for the long-term kleptoplast-retaining sea slug Elysia crispata morphotype clarki.</title>
        <authorList>
            <person name="Eastman K.E."/>
            <person name="Pendleton A.L."/>
            <person name="Shaikh M.A."/>
            <person name="Suttiyut T."/>
            <person name="Ogas R."/>
            <person name="Tomko P."/>
            <person name="Gavelis G."/>
            <person name="Widhalm J.R."/>
            <person name="Wisecaver J.H."/>
        </authorList>
    </citation>
    <scope>NUCLEOTIDE SEQUENCE</scope>
    <source>
        <strain evidence="3">ECLA1</strain>
    </source>
</reference>
<dbReference type="Gene3D" id="3.10.20.90">
    <property type="entry name" value="Phosphatidylinositol 3-kinase Catalytic Subunit, Chain A, domain 1"/>
    <property type="match status" value="1"/>
</dbReference>
<feature type="compositionally biased region" description="Basic and acidic residues" evidence="1">
    <location>
        <begin position="713"/>
        <end position="725"/>
    </location>
</feature>
<dbReference type="InterPro" id="IPR019749">
    <property type="entry name" value="Band_41_domain"/>
</dbReference>
<dbReference type="InterPro" id="IPR029071">
    <property type="entry name" value="Ubiquitin-like_domsf"/>
</dbReference>
<dbReference type="InterPro" id="IPR011993">
    <property type="entry name" value="PH-like_dom_sf"/>
</dbReference>
<feature type="compositionally biased region" description="Basic and acidic residues" evidence="1">
    <location>
        <begin position="1051"/>
        <end position="1060"/>
    </location>
</feature>
<feature type="compositionally biased region" description="Pro residues" evidence="1">
    <location>
        <begin position="1879"/>
        <end position="1888"/>
    </location>
</feature>
<dbReference type="InterPro" id="IPR019747">
    <property type="entry name" value="FERM_CS"/>
</dbReference>
<dbReference type="FunFam" id="1.20.80.10:FF:000005">
    <property type="entry name" value="FERM, RhoGEF and pleckstrin domain-containing protein 1"/>
    <property type="match status" value="1"/>
</dbReference>
<dbReference type="SUPFAM" id="SSF54236">
    <property type="entry name" value="Ubiquitin-like"/>
    <property type="match status" value="1"/>
</dbReference>
<feature type="compositionally biased region" description="Basic and acidic residues" evidence="1">
    <location>
        <begin position="1390"/>
        <end position="1422"/>
    </location>
</feature>
<evidence type="ECO:0000313" key="3">
    <source>
        <dbReference type="EMBL" id="KAK3770633.1"/>
    </source>
</evidence>
<feature type="compositionally biased region" description="Low complexity" evidence="1">
    <location>
        <begin position="970"/>
        <end position="983"/>
    </location>
</feature>
<dbReference type="Pfam" id="PF09380">
    <property type="entry name" value="FERM_C"/>
    <property type="match status" value="1"/>
</dbReference>
<dbReference type="InterPro" id="IPR018979">
    <property type="entry name" value="FERM_N"/>
</dbReference>
<dbReference type="InterPro" id="IPR014352">
    <property type="entry name" value="FERM/acyl-CoA-bd_prot_sf"/>
</dbReference>
<dbReference type="InterPro" id="IPR051835">
    <property type="entry name" value="RAC1-GEF"/>
</dbReference>
<dbReference type="Pfam" id="PF08736">
    <property type="entry name" value="FA"/>
    <property type="match status" value="1"/>
</dbReference>
<dbReference type="SMART" id="SM01196">
    <property type="entry name" value="FERM_C"/>
    <property type="match status" value="1"/>
</dbReference>
<dbReference type="FunFam" id="2.30.29.30:FF:000002">
    <property type="entry name" value="Band 4.1-like protein 5 isoform 1"/>
    <property type="match status" value="1"/>
</dbReference>
<feature type="region of interest" description="Disordered" evidence="1">
    <location>
        <begin position="605"/>
        <end position="630"/>
    </location>
</feature>
<feature type="compositionally biased region" description="Low complexity" evidence="1">
    <location>
        <begin position="320"/>
        <end position="329"/>
    </location>
</feature>
<dbReference type="PROSITE" id="PS50057">
    <property type="entry name" value="FERM_3"/>
    <property type="match status" value="1"/>
</dbReference>
<dbReference type="PROSITE" id="PS00660">
    <property type="entry name" value="FERM_1"/>
    <property type="match status" value="1"/>
</dbReference>
<feature type="compositionally biased region" description="Polar residues" evidence="1">
    <location>
        <begin position="1103"/>
        <end position="1116"/>
    </location>
</feature>
<keyword evidence="4" id="KW-1185">Reference proteome</keyword>
<dbReference type="SMART" id="SM01195">
    <property type="entry name" value="FA"/>
    <property type="match status" value="1"/>
</dbReference>
<evidence type="ECO:0000256" key="1">
    <source>
        <dbReference type="SAM" id="MobiDB-lite"/>
    </source>
</evidence>
<dbReference type="PANTHER" id="PTHR45858">
    <property type="entry name" value="FERM DOMAIN CONTAINING PROTEIN"/>
    <property type="match status" value="1"/>
</dbReference>
<feature type="compositionally biased region" description="Polar residues" evidence="1">
    <location>
        <begin position="1081"/>
        <end position="1095"/>
    </location>
</feature>
<dbReference type="EMBL" id="JAWDGP010003795">
    <property type="protein sequence ID" value="KAK3770633.1"/>
    <property type="molecule type" value="Genomic_DNA"/>
</dbReference>
<dbReference type="SUPFAM" id="SSF50729">
    <property type="entry name" value="PH domain-like"/>
    <property type="match status" value="1"/>
</dbReference>
<feature type="compositionally biased region" description="Polar residues" evidence="1">
    <location>
        <begin position="1131"/>
        <end position="1143"/>
    </location>
</feature>
<feature type="compositionally biased region" description="Low complexity" evidence="1">
    <location>
        <begin position="619"/>
        <end position="630"/>
    </location>
</feature>
<feature type="compositionally biased region" description="Low complexity" evidence="1">
    <location>
        <begin position="582"/>
        <end position="591"/>
    </location>
</feature>
<feature type="compositionally biased region" description="Basic and acidic residues" evidence="1">
    <location>
        <begin position="1654"/>
        <end position="1663"/>
    </location>
</feature>
<dbReference type="InterPro" id="IPR018980">
    <property type="entry name" value="FERM_PH-like_C"/>
</dbReference>
<dbReference type="GO" id="GO:0005085">
    <property type="term" value="F:guanyl-nucleotide exchange factor activity"/>
    <property type="evidence" value="ECO:0007669"/>
    <property type="project" value="TreeGrafter"/>
</dbReference>
<dbReference type="SUPFAM" id="SSF47031">
    <property type="entry name" value="Second domain of FERM"/>
    <property type="match status" value="1"/>
</dbReference>
<dbReference type="InterPro" id="IPR000299">
    <property type="entry name" value="FERM_domain"/>
</dbReference>
<dbReference type="SMART" id="SM00295">
    <property type="entry name" value="B41"/>
    <property type="match status" value="1"/>
</dbReference>
<feature type="compositionally biased region" description="Polar residues" evidence="1">
    <location>
        <begin position="361"/>
        <end position="379"/>
    </location>
</feature>
<dbReference type="Proteomes" id="UP001283361">
    <property type="component" value="Unassembled WGS sequence"/>
</dbReference>
<feature type="region of interest" description="Disordered" evidence="1">
    <location>
        <begin position="1390"/>
        <end position="1445"/>
    </location>
</feature>
<dbReference type="Gene3D" id="1.20.80.10">
    <property type="match status" value="1"/>
</dbReference>
<feature type="compositionally biased region" description="Low complexity" evidence="1">
    <location>
        <begin position="1468"/>
        <end position="1482"/>
    </location>
</feature>
<evidence type="ECO:0000313" key="4">
    <source>
        <dbReference type="Proteomes" id="UP001283361"/>
    </source>
</evidence>
<comment type="caution">
    <text evidence="3">The sequence shown here is derived from an EMBL/GenBank/DDBJ whole genome shotgun (WGS) entry which is preliminary data.</text>
</comment>
<feature type="compositionally biased region" description="Pro residues" evidence="1">
    <location>
        <begin position="1588"/>
        <end position="1597"/>
    </location>
</feature>
<feature type="compositionally biased region" description="Polar residues" evidence="1">
    <location>
        <begin position="1061"/>
        <end position="1072"/>
    </location>
</feature>
<feature type="region of interest" description="Disordered" evidence="1">
    <location>
        <begin position="934"/>
        <end position="1011"/>
    </location>
</feature>